<dbReference type="SUPFAM" id="SSF53474">
    <property type="entry name" value="alpha/beta-Hydrolases"/>
    <property type="match status" value="1"/>
</dbReference>
<sequence>MGSFLSFLTATYYLPKLYFADSQVYVRAKVSPNSEKDPVRLSLHEYIVNKCPSLLKPFRPAWWLYSGHLQTGYCVVGDFSQIDKVEYDRTLLRTVDGVVVVLHGLTGGSHEAYVRAILAPVCTPVEQGGLGYRGIVVNFRGCAGVPITSPQLYSAGHTDDIRVAIWHIARRYPRARLIGVGFSLGANVLTRYIAEEGIHCRLAAGCVLACPWDTVMNSEQLENHWLHRTVYSKAMAQNLQKLIRRHFTALSGFTDHPVSQTVHDVLALKSPTLVQFDDTVTRLAGGSSPPFPFATARDYYAWAASDKVLPDIRIPFLAISSEDDPIVQLIPVDAGGNGFVALAVTKKGGHLGWFEADQRFGRVNRWIRRPVVEWIRAACEDLIPEERDRKELHILDGFVTEVGREGIGCKEVAGGGHVVGVEDEEGLLAGL</sequence>
<reference evidence="3 4" key="1">
    <citation type="journal article" date="2012" name="Proc. Natl. Acad. Sci. U.S.A.">
        <title>Comparative genomics of Ceriporiopsis subvermispora and Phanerochaete chrysosporium provide insight into selective ligninolysis.</title>
        <authorList>
            <person name="Fernandez-Fueyo E."/>
            <person name="Ruiz-Duenas F.J."/>
            <person name="Ferreira P."/>
            <person name="Floudas D."/>
            <person name="Hibbett D.S."/>
            <person name="Canessa P."/>
            <person name="Larrondo L.F."/>
            <person name="James T.Y."/>
            <person name="Seelenfreund D."/>
            <person name="Lobos S."/>
            <person name="Polanco R."/>
            <person name="Tello M."/>
            <person name="Honda Y."/>
            <person name="Watanabe T."/>
            <person name="Watanabe T."/>
            <person name="Ryu J.S."/>
            <person name="Kubicek C.P."/>
            <person name="Schmoll M."/>
            <person name="Gaskell J."/>
            <person name="Hammel K.E."/>
            <person name="St John F.J."/>
            <person name="Vanden Wymelenberg A."/>
            <person name="Sabat G."/>
            <person name="Splinter BonDurant S."/>
            <person name="Syed K."/>
            <person name="Yadav J.S."/>
            <person name="Doddapaneni H."/>
            <person name="Subramanian V."/>
            <person name="Lavin J.L."/>
            <person name="Oguiza J.A."/>
            <person name="Perez G."/>
            <person name="Pisabarro A.G."/>
            <person name="Ramirez L."/>
            <person name="Santoyo F."/>
            <person name="Master E."/>
            <person name="Coutinho P.M."/>
            <person name="Henrissat B."/>
            <person name="Lombard V."/>
            <person name="Magnuson J.K."/>
            <person name="Kuees U."/>
            <person name="Hori C."/>
            <person name="Igarashi K."/>
            <person name="Samejima M."/>
            <person name="Held B.W."/>
            <person name="Barry K.W."/>
            <person name="LaButti K.M."/>
            <person name="Lapidus A."/>
            <person name="Lindquist E.A."/>
            <person name="Lucas S.M."/>
            <person name="Riley R."/>
            <person name="Salamov A.A."/>
            <person name="Hoffmeister D."/>
            <person name="Schwenk D."/>
            <person name="Hadar Y."/>
            <person name="Yarden O."/>
            <person name="de Vries R.P."/>
            <person name="Wiebenga A."/>
            <person name="Stenlid J."/>
            <person name="Eastwood D."/>
            <person name="Grigoriev I.V."/>
            <person name="Berka R.M."/>
            <person name="Blanchette R.A."/>
            <person name="Kersten P."/>
            <person name="Martinez A.T."/>
            <person name="Vicuna R."/>
            <person name="Cullen D."/>
        </authorList>
    </citation>
    <scope>NUCLEOTIDE SEQUENCE [LARGE SCALE GENOMIC DNA]</scope>
    <source>
        <strain evidence="3 4">B</strain>
    </source>
</reference>
<feature type="domain" description="AB hydrolase-1" evidence="2">
    <location>
        <begin position="98"/>
        <end position="328"/>
    </location>
</feature>
<dbReference type="OrthoDB" id="5954035at2759"/>
<dbReference type="GO" id="GO:0051793">
    <property type="term" value="P:medium-chain fatty acid catabolic process"/>
    <property type="evidence" value="ECO:0007669"/>
    <property type="project" value="TreeGrafter"/>
</dbReference>
<dbReference type="PANTHER" id="PTHR10794:SF63">
    <property type="entry name" value="ALPHA_BETA HYDROLASE 1, ISOFORM A"/>
    <property type="match status" value="1"/>
</dbReference>
<evidence type="ECO:0000256" key="1">
    <source>
        <dbReference type="ARBA" id="ARBA00010884"/>
    </source>
</evidence>
<dbReference type="GO" id="GO:0051792">
    <property type="term" value="P:medium-chain fatty acid biosynthetic process"/>
    <property type="evidence" value="ECO:0007669"/>
    <property type="project" value="TreeGrafter"/>
</dbReference>
<dbReference type="PANTHER" id="PTHR10794">
    <property type="entry name" value="ABHYDROLASE DOMAIN-CONTAINING PROTEIN"/>
    <property type="match status" value="1"/>
</dbReference>
<proteinExistence type="inferred from homology"/>
<dbReference type="GO" id="GO:0008126">
    <property type="term" value="F:acetylesterase activity"/>
    <property type="evidence" value="ECO:0007669"/>
    <property type="project" value="TreeGrafter"/>
</dbReference>
<dbReference type="InterPro" id="IPR029058">
    <property type="entry name" value="AB_hydrolase_fold"/>
</dbReference>
<gene>
    <name evidence="3" type="ORF">CERSUDRAFT_113689</name>
</gene>
<evidence type="ECO:0000313" key="4">
    <source>
        <dbReference type="Proteomes" id="UP000016930"/>
    </source>
</evidence>
<dbReference type="GO" id="GO:0047372">
    <property type="term" value="F:monoacylglycerol lipase activity"/>
    <property type="evidence" value="ECO:0007669"/>
    <property type="project" value="TreeGrafter"/>
</dbReference>
<organism evidence="3 4">
    <name type="scientific">Ceriporiopsis subvermispora (strain B)</name>
    <name type="common">White-rot fungus</name>
    <name type="synonym">Gelatoporia subvermispora</name>
    <dbReference type="NCBI Taxonomy" id="914234"/>
    <lineage>
        <taxon>Eukaryota</taxon>
        <taxon>Fungi</taxon>
        <taxon>Dikarya</taxon>
        <taxon>Basidiomycota</taxon>
        <taxon>Agaricomycotina</taxon>
        <taxon>Agaricomycetes</taxon>
        <taxon>Polyporales</taxon>
        <taxon>Gelatoporiaceae</taxon>
        <taxon>Gelatoporia</taxon>
    </lineage>
</organism>
<evidence type="ECO:0000313" key="3">
    <source>
        <dbReference type="EMBL" id="EMD38509.1"/>
    </source>
</evidence>
<keyword evidence="4" id="KW-1185">Reference proteome</keyword>
<dbReference type="EMBL" id="KB445795">
    <property type="protein sequence ID" value="EMD38509.1"/>
    <property type="molecule type" value="Genomic_DNA"/>
</dbReference>
<comment type="similarity">
    <text evidence="1">Belongs to the AB hydrolase superfamily. AB hydrolase 4 family.</text>
</comment>
<evidence type="ECO:0000259" key="2">
    <source>
        <dbReference type="Pfam" id="PF00561"/>
    </source>
</evidence>
<accession>M2PPR9</accession>
<dbReference type="HOGENOM" id="CLU_032487_1_1_1"/>
<dbReference type="Gene3D" id="3.40.50.1820">
    <property type="entry name" value="alpha/beta hydrolase"/>
    <property type="match status" value="1"/>
</dbReference>
<dbReference type="Pfam" id="PF00561">
    <property type="entry name" value="Abhydrolase_1"/>
    <property type="match status" value="1"/>
</dbReference>
<dbReference type="Proteomes" id="UP000016930">
    <property type="component" value="Unassembled WGS sequence"/>
</dbReference>
<dbReference type="InterPro" id="IPR000073">
    <property type="entry name" value="AB_hydrolase_1"/>
</dbReference>
<protein>
    <recommendedName>
        <fullName evidence="2">AB hydrolase-1 domain-containing protein</fullName>
    </recommendedName>
</protein>
<dbReference type="InterPro" id="IPR050960">
    <property type="entry name" value="AB_hydrolase_4_sf"/>
</dbReference>
<name>M2PPR9_CERS8</name>
<dbReference type="STRING" id="914234.M2PPR9"/>
<dbReference type="AlphaFoldDB" id="M2PPR9"/>